<name>A0A3M8BWA6_9BACL</name>
<evidence type="ECO:0000313" key="1">
    <source>
        <dbReference type="EMBL" id="RNB67686.1"/>
    </source>
</evidence>
<dbReference type="PROSITE" id="PS51257">
    <property type="entry name" value="PROKAR_LIPOPROTEIN"/>
    <property type="match status" value="1"/>
</dbReference>
<organism evidence="1 2">
    <name type="scientific">Brevibacillus panacihumi</name>
    <dbReference type="NCBI Taxonomy" id="497735"/>
    <lineage>
        <taxon>Bacteria</taxon>
        <taxon>Bacillati</taxon>
        <taxon>Bacillota</taxon>
        <taxon>Bacilli</taxon>
        <taxon>Bacillales</taxon>
        <taxon>Paenibacillaceae</taxon>
        <taxon>Brevibacillus</taxon>
    </lineage>
</organism>
<gene>
    <name evidence="1" type="ORF">EDM58_25265</name>
</gene>
<comment type="caution">
    <text evidence="1">The sequence shown here is derived from an EMBL/GenBank/DDBJ whole genome shotgun (WGS) entry which is preliminary data.</text>
</comment>
<reference evidence="1 2" key="1">
    <citation type="submission" date="2018-10" db="EMBL/GenBank/DDBJ databases">
        <title>Phylogenomics of Brevibacillus.</title>
        <authorList>
            <person name="Dunlap C."/>
        </authorList>
    </citation>
    <scope>NUCLEOTIDE SEQUENCE [LARGE SCALE GENOMIC DNA]</scope>
    <source>
        <strain evidence="1 2">JCM 15085</strain>
    </source>
</reference>
<sequence>MEGFRTLTSVFSLGLSCGIFSKEMIIQWCDQAIEAKDNVPFEIIEVSLMSKSKIDDIENKLFELTGHFKVEHPAKLVLSIIYDKGHRYS</sequence>
<evidence type="ECO:0000313" key="2">
    <source>
        <dbReference type="Proteomes" id="UP000281915"/>
    </source>
</evidence>
<dbReference type="AlphaFoldDB" id="A0A3M8BWA6"/>
<protein>
    <submittedName>
        <fullName evidence="1">Uncharacterized protein</fullName>
    </submittedName>
</protein>
<proteinExistence type="predicted"/>
<dbReference type="Proteomes" id="UP000281915">
    <property type="component" value="Unassembled WGS sequence"/>
</dbReference>
<accession>A0A3M8BWA6</accession>
<dbReference type="EMBL" id="RHHT01000089">
    <property type="protein sequence ID" value="RNB67686.1"/>
    <property type="molecule type" value="Genomic_DNA"/>
</dbReference>